<dbReference type="FunCoup" id="A0A6L2PU92">
    <property type="interactions" value="414"/>
</dbReference>
<evidence type="ECO:0000256" key="5">
    <source>
        <dbReference type="ARBA" id="ARBA00023136"/>
    </source>
</evidence>
<dbReference type="PANTHER" id="PTHR13628:SF1">
    <property type="entry name" value="TRANSMEMBRANE PROTEIN 267"/>
    <property type="match status" value="1"/>
</dbReference>
<evidence type="ECO:0000313" key="6">
    <source>
        <dbReference type="EMBL" id="GFG34782.1"/>
    </source>
</evidence>
<proteinExistence type="predicted"/>
<dbReference type="Proteomes" id="UP000502823">
    <property type="component" value="Unassembled WGS sequence"/>
</dbReference>
<dbReference type="GO" id="GO:0016020">
    <property type="term" value="C:membrane"/>
    <property type="evidence" value="ECO:0007669"/>
    <property type="project" value="UniProtKB-SubCell"/>
</dbReference>
<dbReference type="OrthoDB" id="10014558at2759"/>
<accession>A0A6L2PU92</accession>
<sequence length="248" mass="27461">MLWIVRAVCTSKIAATLCMGVVAFLGDHIVERSALPEDMRAVVDNMTHGAIGLLSWHIVTAHLRDLSLSMRVCEVLFCGLIASAVDLDHFAAARSFRIQDARQLSSRSPMHCTSVTLAVSGLMLLLAHVFQWPSLHHFTWILVAAVVGHHLRDATRRGLWLCPFGSSPPIPYTGYMVGCMLLPHVVPSLMQWTQLTHHPATSPSVELVVSVTEESLTGLVQFQANELSSRGRQKPCVWKMGFRFSLQQ</sequence>
<comment type="caution">
    <text evidence="6">The sequence shown here is derived from an EMBL/GenBank/DDBJ whole genome shotgun (WGS) entry which is preliminary data.</text>
</comment>
<dbReference type="EMBL" id="BLKM01000504">
    <property type="protein sequence ID" value="GFG34782.1"/>
    <property type="molecule type" value="Genomic_DNA"/>
</dbReference>
<keyword evidence="7" id="KW-1185">Reference proteome</keyword>
<reference evidence="7" key="1">
    <citation type="submission" date="2020-01" db="EMBL/GenBank/DDBJ databases">
        <title>Draft genome sequence of the Termite Coptotermes fromosanus.</title>
        <authorList>
            <person name="Itakura S."/>
            <person name="Yosikawa Y."/>
            <person name="Umezawa K."/>
        </authorList>
    </citation>
    <scope>NUCLEOTIDE SEQUENCE [LARGE SCALE GENOMIC DNA]</scope>
</reference>
<evidence type="ECO:0000256" key="1">
    <source>
        <dbReference type="ARBA" id="ARBA00004141"/>
    </source>
</evidence>
<dbReference type="AlphaFoldDB" id="A0A6L2PU92"/>
<comment type="subcellular location">
    <subcellularLocation>
        <location evidence="1">Membrane</location>
        <topology evidence="1">Multi-pass membrane protein</topology>
    </subcellularLocation>
</comment>
<keyword evidence="3" id="KW-0812">Transmembrane</keyword>
<dbReference type="PANTHER" id="PTHR13628">
    <property type="entry name" value="TRANSMEMBRANE PROTEIN 267"/>
    <property type="match status" value="1"/>
</dbReference>
<dbReference type="InParanoid" id="A0A6L2PU92"/>
<organism evidence="6 7">
    <name type="scientific">Coptotermes formosanus</name>
    <name type="common">Formosan subterranean termite</name>
    <dbReference type="NCBI Taxonomy" id="36987"/>
    <lineage>
        <taxon>Eukaryota</taxon>
        <taxon>Metazoa</taxon>
        <taxon>Ecdysozoa</taxon>
        <taxon>Arthropoda</taxon>
        <taxon>Hexapoda</taxon>
        <taxon>Insecta</taxon>
        <taxon>Pterygota</taxon>
        <taxon>Neoptera</taxon>
        <taxon>Polyneoptera</taxon>
        <taxon>Dictyoptera</taxon>
        <taxon>Blattodea</taxon>
        <taxon>Blattoidea</taxon>
        <taxon>Termitoidae</taxon>
        <taxon>Rhinotermitidae</taxon>
        <taxon>Coptotermes</taxon>
    </lineage>
</organism>
<keyword evidence="5" id="KW-0472">Membrane</keyword>
<evidence type="ECO:0000256" key="4">
    <source>
        <dbReference type="ARBA" id="ARBA00022989"/>
    </source>
</evidence>
<evidence type="ECO:0000313" key="7">
    <source>
        <dbReference type="Proteomes" id="UP000502823"/>
    </source>
</evidence>
<protein>
    <recommendedName>
        <fullName evidence="2">Transmembrane protein 267</fullName>
    </recommendedName>
</protein>
<evidence type="ECO:0000256" key="2">
    <source>
        <dbReference type="ARBA" id="ARBA00013977"/>
    </source>
</evidence>
<evidence type="ECO:0000256" key="3">
    <source>
        <dbReference type="ARBA" id="ARBA00022692"/>
    </source>
</evidence>
<gene>
    <name evidence="6" type="ORF">Cfor_12045</name>
</gene>
<name>A0A6L2PU92_COPFO</name>
<dbReference type="InterPro" id="IPR026572">
    <property type="entry name" value="TMEM267"/>
</dbReference>
<keyword evidence="4" id="KW-1133">Transmembrane helix</keyword>